<dbReference type="Gene3D" id="3.30.420.10">
    <property type="entry name" value="Ribonuclease H-like superfamily/Ribonuclease H"/>
    <property type="match status" value="1"/>
</dbReference>
<name>A0A8X7BDE4_TRICX</name>
<proteinExistence type="predicted"/>
<dbReference type="EMBL" id="BMAU01021379">
    <property type="protein sequence ID" value="GFY27348.1"/>
    <property type="molecule type" value="Genomic_DNA"/>
</dbReference>
<dbReference type="GO" id="GO:0003676">
    <property type="term" value="F:nucleic acid binding"/>
    <property type="evidence" value="ECO:0007669"/>
    <property type="project" value="InterPro"/>
</dbReference>
<dbReference type="AlphaFoldDB" id="A0A8X7BDE4"/>
<evidence type="ECO:0008006" key="3">
    <source>
        <dbReference type="Google" id="ProtNLM"/>
    </source>
</evidence>
<evidence type="ECO:0000313" key="1">
    <source>
        <dbReference type="EMBL" id="GFY27348.1"/>
    </source>
</evidence>
<sequence length="206" mass="23176">MGSLTQQKGHEQVEEPLSAYAIVRLKPSSSSVQLSLLCGGLGRPSWLQHSLFRIYSTAGTLSTPFVTIPLLETGHLQVCRWITSKREDRHVTRMDLMDRAVMSRALSQELESFAKQQVSARTVRRRLLNIDGTLNSARYISGVLRPVALPFILVQRNPTIKQDNARLHVAGIVRKFLDTENVRLLPWHARSPDLSPIENVQSMVAE</sequence>
<dbReference type="InterPro" id="IPR036397">
    <property type="entry name" value="RNaseH_sf"/>
</dbReference>
<keyword evidence="2" id="KW-1185">Reference proteome</keyword>
<protein>
    <recommendedName>
        <fullName evidence="3">Transposase</fullName>
    </recommendedName>
</protein>
<evidence type="ECO:0000313" key="2">
    <source>
        <dbReference type="Proteomes" id="UP000887159"/>
    </source>
</evidence>
<accession>A0A8X7BDE4</accession>
<gene>
    <name evidence="1" type="primary">NCL1_59270</name>
    <name evidence="1" type="ORF">TNCV_2069681</name>
</gene>
<dbReference type="Proteomes" id="UP000887159">
    <property type="component" value="Unassembled WGS sequence"/>
</dbReference>
<comment type="caution">
    <text evidence="1">The sequence shown here is derived from an EMBL/GenBank/DDBJ whole genome shotgun (WGS) entry which is preliminary data.</text>
</comment>
<organism evidence="1 2">
    <name type="scientific">Trichonephila clavipes</name>
    <name type="common">Golden silk orbweaver</name>
    <name type="synonym">Nephila clavipes</name>
    <dbReference type="NCBI Taxonomy" id="2585209"/>
    <lineage>
        <taxon>Eukaryota</taxon>
        <taxon>Metazoa</taxon>
        <taxon>Ecdysozoa</taxon>
        <taxon>Arthropoda</taxon>
        <taxon>Chelicerata</taxon>
        <taxon>Arachnida</taxon>
        <taxon>Araneae</taxon>
        <taxon>Araneomorphae</taxon>
        <taxon>Entelegynae</taxon>
        <taxon>Araneoidea</taxon>
        <taxon>Nephilidae</taxon>
        <taxon>Trichonephila</taxon>
    </lineage>
</organism>
<reference evidence="1" key="1">
    <citation type="submission" date="2020-08" db="EMBL/GenBank/DDBJ databases">
        <title>Multicomponent nature underlies the extraordinary mechanical properties of spider dragline silk.</title>
        <authorList>
            <person name="Kono N."/>
            <person name="Nakamura H."/>
            <person name="Mori M."/>
            <person name="Yoshida Y."/>
            <person name="Ohtoshi R."/>
            <person name="Malay A.D."/>
            <person name="Moran D.A.P."/>
            <person name="Tomita M."/>
            <person name="Numata K."/>
            <person name="Arakawa K."/>
        </authorList>
    </citation>
    <scope>NUCLEOTIDE SEQUENCE</scope>
</reference>